<evidence type="ECO:0000313" key="9">
    <source>
        <dbReference type="Proteomes" id="UP000014071"/>
    </source>
</evidence>
<comment type="pathway">
    <text evidence="1">Protein modification; protein lipoylation via endogenous pathway; protein N(6)-(lipoyl)lysine from octanoyl-[acyl-carrier-protein]: step 1/2.</text>
</comment>
<feature type="compositionally biased region" description="Low complexity" evidence="6">
    <location>
        <begin position="74"/>
        <end position="89"/>
    </location>
</feature>
<dbReference type="SUPFAM" id="SSF55681">
    <property type="entry name" value="Class II aaRS and biotin synthetases"/>
    <property type="match status" value="1"/>
</dbReference>
<feature type="region of interest" description="Disordered" evidence="6">
    <location>
        <begin position="143"/>
        <end position="166"/>
    </location>
</feature>
<feature type="compositionally biased region" description="Polar residues" evidence="6">
    <location>
        <begin position="824"/>
        <end position="847"/>
    </location>
</feature>
<evidence type="ECO:0000256" key="4">
    <source>
        <dbReference type="ARBA" id="ARBA00022679"/>
    </source>
</evidence>
<dbReference type="InterPro" id="IPR045864">
    <property type="entry name" value="aa-tRNA-synth_II/BPL/LPL"/>
</dbReference>
<gene>
    <name evidence="8" type="ORF">PHSY_002862</name>
</gene>
<proteinExistence type="inferred from homology"/>
<dbReference type="Proteomes" id="UP000014071">
    <property type="component" value="Unassembled WGS sequence"/>
</dbReference>
<dbReference type="PANTHER" id="PTHR10993">
    <property type="entry name" value="OCTANOYLTRANSFERASE"/>
    <property type="match status" value="1"/>
</dbReference>
<evidence type="ECO:0000256" key="1">
    <source>
        <dbReference type="ARBA" id="ARBA00004821"/>
    </source>
</evidence>
<dbReference type="UniPathway" id="UPA00538">
    <property type="reaction ID" value="UER00592"/>
</dbReference>
<dbReference type="InterPro" id="IPR000544">
    <property type="entry name" value="Octanoyltransferase"/>
</dbReference>
<dbReference type="PROSITE" id="PS01313">
    <property type="entry name" value="LIPB"/>
    <property type="match status" value="1"/>
</dbReference>
<dbReference type="RefSeq" id="XP_012188874.1">
    <property type="nucleotide sequence ID" value="XM_012333484.1"/>
</dbReference>
<sequence>MRNSCIFVHRFTADFCQKSAFLLTGRLETAEAEQRLFGRRNNVEELFFLQPSSSVFSRSLGSMRVSHTTLSRVGTAATAGTSSAAAASSRRLTPNAQSIRSAPPTPFQNLVNNALQPLLSASKLFSPAPRKAADLQVLPAAREPFEPSNSSGRTLAKRTRQLSQASGSKVYNSRAHLINRLIRDNRILSAMTALTEDVANSSRTPFTADQMENFILGMRIQSAKHATTRPAPRLSKPTDTDLWRPARLDPAIAAKSLDIPIQCAYAIAAIYDVCLQRNIQPTAKMISAMLSCFLDLLNPDQLYHATANALQHLVPPAASADDQAAHLRRINHHALSSFIGAFGRTQKPEEGEALLRRWANAQGARDPTVLHADLSIDLTGWGSNVVLWQSLIKARVDAGDLPGARIWLDRYRQATRQFPTPIKSAPYLTYMAGIRKLVDLPHLSTARIERTSSQIRDAMNLLIADRVPVDIAIVAFILSFEARVGNVAGAYKIIQKQLGGILEAGQLHDAALLHALFSIQISAAKHTNAQASSKLKDLPSSRTLIQSLVQVGDAKVVTSTDNIAACRSRRTLNAALRAAMAERDYPAAVVVLNLFERWRVNPSQSTYTFVVDPLVAHGHTLALSPESGEVKASASKLNLDTTLKSVARQGDEQARAIQRVVGDSTNGGDTMMFSAQPISTLRQTQYLVRVLNRVCAAELQSAQEEGAVPPGWLRLQESASWQDAERWQDTESPQDVERSYQASVWKRVKSSILGAQDEMLGAVEERQDDLPTSRKLIHAKAPTLSPSRRGFTPVVSKRPTSSDKVAPGSTGRGPMNHARKQQRTRLSSARSAATNPRAFSTSAVTRNNTNDPAACDLASAASRQDFTHLDPVRAIYIPGFVPYDLGLALQEHLVRQRSDARAALRALSSATSSSASTLSGHTVIAPSTSEATLHSLASQDTLLLLQHRPVYTEGRRHDSENHLVSSHLRSLGADFHLTKRGGQITYHGPGQLVGYPILNLGSMNLASRCYVDRIQDSLIGLLKSRAVSTVPPPDDHTGVWADEYHKIASIGIQVRHRISSHGFALNVEKRSMAGFKHIVACGIVGRNMTCLQDRLDPNGPFEKYNTYKQGQEVDREEKVESIAEAYMQHFAEVFGRQVRQAGHDEFEVELRDEQWRDKLRQGLGIEVAEDERVVGGIKVDGKQVVVG</sequence>
<feature type="compositionally biased region" description="Polar residues" evidence="6">
    <location>
        <begin position="90"/>
        <end position="100"/>
    </location>
</feature>
<evidence type="ECO:0000256" key="3">
    <source>
        <dbReference type="ARBA" id="ARBA00012334"/>
    </source>
</evidence>
<dbReference type="OrthoDB" id="19908at2759"/>
<reference evidence="9" key="1">
    <citation type="journal article" date="2013" name="Genome Announc.">
        <title>Draft genome sequence of the basidiomycetous yeast-like fungus Pseudozyma hubeiensis SY62, which produces an abundant amount of the biosurfactant mannosylerythritol lipids.</title>
        <authorList>
            <person name="Konishi M."/>
            <person name="Hatada Y."/>
            <person name="Horiuchi J."/>
        </authorList>
    </citation>
    <scope>NUCLEOTIDE SEQUENCE [LARGE SCALE GENOMIC DNA]</scope>
    <source>
        <strain evidence="9">SY62</strain>
    </source>
</reference>
<evidence type="ECO:0000313" key="8">
    <source>
        <dbReference type="EMBL" id="GAC95287.1"/>
    </source>
</evidence>
<feature type="region of interest" description="Disordered" evidence="6">
    <location>
        <begin position="73"/>
        <end position="105"/>
    </location>
</feature>
<name>R9P267_PSEHS</name>
<keyword evidence="4" id="KW-0808">Transferase</keyword>
<evidence type="ECO:0000259" key="7">
    <source>
        <dbReference type="PROSITE" id="PS51733"/>
    </source>
</evidence>
<dbReference type="InterPro" id="IPR020605">
    <property type="entry name" value="Octanoyltransferase_CS"/>
</dbReference>
<evidence type="ECO:0000256" key="2">
    <source>
        <dbReference type="ARBA" id="ARBA00007907"/>
    </source>
</evidence>
<dbReference type="HOGENOM" id="CLU_004128_0_0_1"/>
<dbReference type="GO" id="GO:0009249">
    <property type="term" value="P:protein lipoylation"/>
    <property type="evidence" value="ECO:0007669"/>
    <property type="project" value="InterPro"/>
</dbReference>
<organism evidence="8 9">
    <name type="scientific">Pseudozyma hubeiensis (strain SY62)</name>
    <name type="common">Yeast</name>
    <dbReference type="NCBI Taxonomy" id="1305764"/>
    <lineage>
        <taxon>Eukaryota</taxon>
        <taxon>Fungi</taxon>
        <taxon>Dikarya</taxon>
        <taxon>Basidiomycota</taxon>
        <taxon>Ustilaginomycotina</taxon>
        <taxon>Ustilaginomycetes</taxon>
        <taxon>Ustilaginales</taxon>
        <taxon>Ustilaginaceae</taxon>
        <taxon>Pseudozyma</taxon>
    </lineage>
</organism>
<keyword evidence="9" id="KW-1185">Reference proteome</keyword>
<dbReference type="NCBIfam" id="TIGR00214">
    <property type="entry name" value="lipB"/>
    <property type="match status" value="1"/>
</dbReference>
<comment type="similarity">
    <text evidence="2">Belongs to the LipB family.</text>
</comment>
<dbReference type="EC" id="2.3.1.181" evidence="3"/>
<dbReference type="GeneID" id="24108153"/>
<dbReference type="EMBL" id="DF238792">
    <property type="protein sequence ID" value="GAC95287.1"/>
    <property type="molecule type" value="Genomic_DNA"/>
</dbReference>
<dbReference type="InterPro" id="IPR004143">
    <property type="entry name" value="BPL_LPL_catalytic"/>
</dbReference>
<keyword evidence="5" id="KW-0012">Acyltransferase</keyword>
<dbReference type="STRING" id="1305764.R9P267"/>
<evidence type="ECO:0000256" key="6">
    <source>
        <dbReference type="SAM" id="MobiDB-lite"/>
    </source>
</evidence>
<feature type="domain" description="BPL/LPL catalytic" evidence="7">
    <location>
        <begin position="936"/>
        <end position="1138"/>
    </location>
</feature>
<dbReference type="CDD" id="cd16444">
    <property type="entry name" value="LipB"/>
    <property type="match status" value="1"/>
</dbReference>
<protein>
    <recommendedName>
        <fullName evidence="3">lipoyl(octanoyl) transferase</fullName>
        <ecNumber evidence="3">2.3.1.181</ecNumber>
    </recommendedName>
</protein>
<dbReference type="AlphaFoldDB" id="R9P267"/>
<dbReference type="Gene3D" id="3.30.930.10">
    <property type="entry name" value="Bira Bifunctional Protein, Domain 2"/>
    <property type="match status" value="1"/>
</dbReference>
<dbReference type="eggNOG" id="KOG0325">
    <property type="taxonomic scope" value="Eukaryota"/>
</dbReference>
<dbReference type="Pfam" id="PF21948">
    <property type="entry name" value="LplA-B_cat"/>
    <property type="match status" value="1"/>
</dbReference>
<dbReference type="PROSITE" id="PS51733">
    <property type="entry name" value="BPL_LPL_CATALYTIC"/>
    <property type="match status" value="1"/>
</dbReference>
<dbReference type="GO" id="GO:0033819">
    <property type="term" value="F:lipoyl(octanoyl) transferase activity"/>
    <property type="evidence" value="ECO:0007669"/>
    <property type="project" value="UniProtKB-EC"/>
</dbReference>
<feature type="region of interest" description="Disordered" evidence="6">
    <location>
        <begin position="780"/>
        <end position="847"/>
    </location>
</feature>
<evidence type="ECO:0000256" key="5">
    <source>
        <dbReference type="ARBA" id="ARBA00023315"/>
    </source>
</evidence>
<accession>R9P267</accession>
<dbReference type="PANTHER" id="PTHR10993:SF7">
    <property type="entry name" value="LIPOYLTRANSFERASE 2, MITOCHONDRIAL-RELATED"/>
    <property type="match status" value="1"/>
</dbReference>